<proteinExistence type="predicted"/>
<dbReference type="CDD" id="cd00085">
    <property type="entry name" value="HNHc"/>
    <property type="match status" value="1"/>
</dbReference>
<dbReference type="OrthoDB" id="5242272at2"/>
<feature type="compositionally biased region" description="Pro residues" evidence="1">
    <location>
        <begin position="426"/>
        <end position="436"/>
    </location>
</feature>
<sequence length="673" mass="72983">MALPTALRDLPGDLIPPGLAGAEGRERVLAEVLFEQRRAESAGYCRTMTAVYALHRAMYADDEAECLAQSATFVDAVQARRQLTAAGTALEAQVSTSLRLGPAAARLAIETAVGFVERLPKVFALIGQNVISPKAGEAALRRSHALDEVQVRRFDELLADRLTVDFEVLSLPALREAADLIVDQIDAEAAERRRRAAIEDRRVTFRPEEDGMAAVFALLPAEDGMEVQARVDHIAGTVCDADPRTLPQRRADGWVQLTRGFSTLGCQCEVPNCRYREARFHGESDADGVITRFVTLINVVINERDMAPTGGQSGGAAAESKRRGPTYLVGFGPITLEHALELARREDARVRPFGQRLEELERSEPPVDRVGLCDRDPRGCLDVTRLWAEIVVLLEGHSGPGDGWSFDGPADPPDGGPDGPGDGGPAGPPDGGPPGGLPRASGVDPETTADPTCGRDGTCPDPMSADESGRAGRAPVVTARGSTGYRPSADLRRYLRLVFPRCVFPYCTRPASRAQLDHRREFDHRDPALGGETSADELQPLCVAHHQLKTAGEWIDARLSDGRILWTSPDGRRYIVDPSGTVLALFPDLKRVRWIVPERAAISKQDAAHPGGRTRLQREHARRERLRQRNVAAMQAELDRAKTPISTLEENLAAALGAPQARPVPTCDGPPPY</sequence>
<keyword evidence="4" id="KW-1185">Reference proteome</keyword>
<dbReference type="RefSeq" id="WP_146437479.1">
    <property type="nucleotide sequence ID" value="NZ_VIGV01000012.1"/>
</dbReference>
<accession>A0A5C5RG89</accession>
<feature type="region of interest" description="Disordered" evidence="1">
    <location>
        <begin position="401"/>
        <end position="485"/>
    </location>
</feature>
<feature type="domain" description="DUF222" evidence="2">
    <location>
        <begin position="66"/>
        <end position="316"/>
    </location>
</feature>
<comment type="caution">
    <text evidence="3">The sequence shown here is derived from an EMBL/GenBank/DDBJ whole genome shotgun (WGS) entry which is preliminary data.</text>
</comment>
<dbReference type="AlphaFoldDB" id="A0A5C5RG89"/>
<dbReference type="InterPro" id="IPR003615">
    <property type="entry name" value="HNH_nuc"/>
</dbReference>
<dbReference type="Proteomes" id="UP000319792">
    <property type="component" value="Unassembled WGS sequence"/>
</dbReference>
<dbReference type="EMBL" id="VIGV01000012">
    <property type="protein sequence ID" value="TWS22099.1"/>
    <property type="molecule type" value="Genomic_DNA"/>
</dbReference>
<feature type="compositionally biased region" description="Gly residues" evidence="1">
    <location>
        <begin position="416"/>
        <end position="425"/>
    </location>
</feature>
<dbReference type="Pfam" id="PF02720">
    <property type="entry name" value="DUF222"/>
    <property type="match status" value="1"/>
</dbReference>
<organism evidence="3 4">
    <name type="scientific">Tsukamurella sputi</name>
    <dbReference type="NCBI Taxonomy" id="2591848"/>
    <lineage>
        <taxon>Bacteria</taxon>
        <taxon>Bacillati</taxon>
        <taxon>Actinomycetota</taxon>
        <taxon>Actinomycetes</taxon>
        <taxon>Mycobacteriales</taxon>
        <taxon>Tsukamurellaceae</taxon>
        <taxon>Tsukamurella</taxon>
    </lineage>
</organism>
<protein>
    <submittedName>
        <fullName evidence="3">DUF222 domain-containing protein</fullName>
    </submittedName>
</protein>
<name>A0A5C5RG89_9ACTN</name>
<evidence type="ECO:0000313" key="4">
    <source>
        <dbReference type="Proteomes" id="UP000319792"/>
    </source>
</evidence>
<evidence type="ECO:0000256" key="1">
    <source>
        <dbReference type="SAM" id="MobiDB-lite"/>
    </source>
</evidence>
<evidence type="ECO:0000259" key="2">
    <source>
        <dbReference type="Pfam" id="PF02720"/>
    </source>
</evidence>
<evidence type="ECO:0000313" key="3">
    <source>
        <dbReference type="EMBL" id="TWS22099.1"/>
    </source>
</evidence>
<dbReference type="InterPro" id="IPR003870">
    <property type="entry name" value="DUF222"/>
</dbReference>
<gene>
    <name evidence="3" type="ORF">FK268_21375</name>
</gene>
<reference evidence="3 4" key="1">
    <citation type="submission" date="2019-08" db="EMBL/GenBank/DDBJ databases">
        <title>Tsukamurella conjunctivitidis sp. nov., Tsukamurella assacharolytica sp. nov. and Tsukamurella sputae sp. nov. isolated from patients with conjunctivitis, bacteraemia (lymphoma) and respiratory infection (sputum) in Hong Kong.</title>
        <authorList>
            <person name="Fok K.M.N."/>
            <person name="Fong J.Y.H."/>
        </authorList>
    </citation>
    <scope>NUCLEOTIDE SEQUENCE [LARGE SCALE GENOMIC DNA]</scope>
    <source>
        <strain evidence="3 4">HKU70</strain>
    </source>
</reference>
<feature type="region of interest" description="Disordered" evidence="1">
    <location>
        <begin position="605"/>
        <end position="624"/>
    </location>
</feature>